<dbReference type="EMBL" id="QFFI01000015">
    <property type="protein sequence ID" value="PWG62845.1"/>
    <property type="molecule type" value="Genomic_DNA"/>
</dbReference>
<evidence type="ECO:0000313" key="1">
    <source>
        <dbReference type="EMBL" id="PWG62845.1"/>
    </source>
</evidence>
<evidence type="ECO:0000313" key="2">
    <source>
        <dbReference type="Proteomes" id="UP000245474"/>
    </source>
</evidence>
<dbReference type="AlphaFoldDB" id="A0A2U2N0S2"/>
<dbReference type="OrthoDB" id="7855192at2"/>
<gene>
    <name evidence="1" type="ORF">DEM34_10790</name>
</gene>
<keyword evidence="2" id="KW-1185">Reference proteome</keyword>
<comment type="caution">
    <text evidence="1">The sequence shown here is derived from an EMBL/GenBank/DDBJ whole genome shotgun (WGS) entry which is preliminary data.</text>
</comment>
<reference evidence="1 2" key="1">
    <citation type="submission" date="2018-05" db="EMBL/GenBank/DDBJ databases">
        <title>Spiribacter halobius sp. nov., a moderately halophilic bacterium isolated from marine solar saltern.</title>
        <authorList>
            <person name="Zheng W.-S."/>
            <person name="Lu D.-C."/>
            <person name="Du Z.-J."/>
        </authorList>
    </citation>
    <scope>NUCLEOTIDE SEQUENCE [LARGE SCALE GENOMIC DNA]</scope>
    <source>
        <strain evidence="1 2">E85</strain>
    </source>
</reference>
<proteinExistence type="predicted"/>
<accession>A0A2U2N0S2</accession>
<name>A0A2U2N0S2_9GAMM</name>
<dbReference type="RefSeq" id="WP_109678824.1">
    <property type="nucleotide sequence ID" value="NZ_CP086615.1"/>
</dbReference>
<protein>
    <recommendedName>
        <fullName evidence="3">ArsR family transcriptional regulator</fullName>
    </recommendedName>
</protein>
<dbReference type="SUPFAM" id="SSF46785">
    <property type="entry name" value="Winged helix' DNA-binding domain"/>
    <property type="match status" value="1"/>
</dbReference>
<sequence>MSFSEHAARDQRLVILQALEEDAGYSHNEHVLRSVLRAFGHAVSRDALRSQLAWLAEQGLIELEESSGVQVASLTPRGEDVATGAARVPGVARPRPGG</sequence>
<organism evidence="1 2">
    <name type="scientific">Sediminicurvatus halobius</name>
    <dbReference type="NCBI Taxonomy" id="2182432"/>
    <lineage>
        <taxon>Bacteria</taxon>
        <taxon>Pseudomonadati</taxon>
        <taxon>Pseudomonadota</taxon>
        <taxon>Gammaproteobacteria</taxon>
        <taxon>Chromatiales</taxon>
        <taxon>Ectothiorhodospiraceae</taxon>
        <taxon>Sediminicurvatus</taxon>
    </lineage>
</organism>
<dbReference type="Proteomes" id="UP000245474">
    <property type="component" value="Unassembled WGS sequence"/>
</dbReference>
<evidence type="ECO:0008006" key="3">
    <source>
        <dbReference type="Google" id="ProtNLM"/>
    </source>
</evidence>
<dbReference type="InterPro" id="IPR036390">
    <property type="entry name" value="WH_DNA-bd_sf"/>
</dbReference>